<feature type="compositionally biased region" description="Basic and acidic residues" evidence="1">
    <location>
        <begin position="184"/>
        <end position="194"/>
    </location>
</feature>
<feature type="region of interest" description="Disordered" evidence="1">
    <location>
        <begin position="116"/>
        <end position="152"/>
    </location>
</feature>
<evidence type="ECO:0000313" key="3">
    <source>
        <dbReference type="Proteomes" id="UP000009027"/>
    </source>
</evidence>
<dbReference type="EMBL" id="CAEX01001380">
    <property type="protein sequence ID" value="CCD18547.1"/>
    <property type="molecule type" value="Genomic_DNA"/>
</dbReference>
<feature type="region of interest" description="Disordered" evidence="1">
    <location>
        <begin position="223"/>
        <end position="293"/>
    </location>
</feature>
<reference evidence="2 3" key="1">
    <citation type="journal article" date="2012" name="Proc. Natl. Acad. Sci. U.S.A.">
        <title>Antigenic diversity is generated by distinct evolutionary mechanisms in African trypanosome species.</title>
        <authorList>
            <person name="Jackson A.P."/>
            <person name="Berry A."/>
            <person name="Aslett M."/>
            <person name="Allison H.C."/>
            <person name="Burton P."/>
            <person name="Vavrova-Anderson J."/>
            <person name="Brown R."/>
            <person name="Browne H."/>
            <person name="Corton N."/>
            <person name="Hauser H."/>
            <person name="Gamble J."/>
            <person name="Gilderthorp R."/>
            <person name="Marcello L."/>
            <person name="McQuillan J."/>
            <person name="Otto T.D."/>
            <person name="Quail M.A."/>
            <person name="Sanders M.J."/>
            <person name="van Tonder A."/>
            <person name="Ginger M.L."/>
            <person name="Field M.C."/>
            <person name="Barry J.D."/>
            <person name="Hertz-Fowler C."/>
            <person name="Berriman M."/>
        </authorList>
    </citation>
    <scope>NUCLEOTIDE SEQUENCE</scope>
    <source>
        <strain evidence="2 3">Y486</strain>
    </source>
</reference>
<evidence type="ECO:0000313" key="2">
    <source>
        <dbReference type="EMBL" id="CCD18547.1"/>
    </source>
</evidence>
<feature type="region of interest" description="Disordered" evidence="1">
    <location>
        <begin position="166"/>
        <end position="207"/>
    </location>
</feature>
<evidence type="ECO:0000256" key="1">
    <source>
        <dbReference type="SAM" id="MobiDB-lite"/>
    </source>
</evidence>
<protein>
    <submittedName>
        <fullName evidence="2">Uncharacterized protein</fullName>
    </submittedName>
</protein>
<feature type="compositionally biased region" description="Low complexity" evidence="1">
    <location>
        <begin position="172"/>
        <end position="183"/>
    </location>
</feature>
<name>F9WLZ9_TRYVY</name>
<keyword evidence="3" id="KW-1185">Reference proteome</keyword>
<sequence>MPWKRVTSDKPVVLGDANRPRDVIARLRAVSSPPRACRRCSCPCAAARSRAAPCHVARVGRTGARATVRAAVTLCAQSAVQRPCALSGATRHAQARRLRTRKTCVHVPCVRQLRTASRAARGQREPPPERHLHRQLSAETPAAQWRVDDTRRRSDRRVLAPLWDHGSRPVRRATTAGRAASSAREPRRLRETPKERRRAASATATAEKGQLWGRTVRNAVGKAPSAASEAASAKGKQQNKATRMREWTGTGPMQRHKAGADGKRRAGMTQARRTGREEEVCPAMLRDTEGRGG</sequence>
<dbReference type="AlphaFoldDB" id="F9WLZ9"/>
<accession>F9WLZ9</accession>
<feature type="compositionally biased region" description="Low complexity" evidence="1">
    <location>
        <begin position="223"/>
        <end position="236"/>
    </location>
</feature>
<gene>
    <name evidence="2" type="ORF">TvY486_0012420</name>
</gene>
<proteinExistence type="predicted"/>
<organism evidence="2 3">
    <name type="scientific">Trypanosoma vivax (strain Y486)</name>
    <dbReference type="NCBI Taxonomy" id="1055687"/>
    <lineage>
        <taxon>Eukaryota</taxon>
        <taxon>Discoba</taxon>
        <taxon>Euglenozoa</taxon>
        <taxon>Kinetoplastea</taxon>
        <taxon>Metakinetoplastina</taxon>
        <taxon>Trypanosomatida</taxon>
        <taxon>Trypanosomatidae</taxon>
        <taxon>Trypanosoma</taxon>
        <taxon>Duttonella</taxon>
    </lineage>
</organism>
<dbReference type="Proteomes" id="UP000009027">
    <property type="component" value="Unassembled WGS sequence"/>
</dbReference>